<dbReference type="PROSITE" id="PS51257">
    <property type="entry name" value="PROKAR_LIPOPROTEIN"/>
    <property type="match status" value="1"/>
</dbReference>
<dbReference type="EMBL" id="QKZK01000006">
    <property type="protein sequence ID" value="PZX18602.1"/>
    <property type="molecule type" value="Genomic_DNA"/>
</dbReference>
<protein>
    <submittedName>
        <fullName evidence="2">Uncharacterized protein DUF4296</fullName>
    </submittedName>
</protein>
<dbReference type="InterPro" id="IPR025381">
    <property type="entry name" value="DUF4296"/>
</dbReference>
<dbReference type="Proteomes" id="UP000249239">
    <property type="component" value="Unassembled WGS sequence"/>
</dbReference>
<gene>
    <name evidence="2" type="ORF">LX69_00995</name>
</gene>
<accession>A0A2W7P5B4</accession>
<reference evidence="2 3" key="1">
    <citation type="submission" date="2018-06" db="EMBL/GenBank/DDBJ databases">
        <title>Genomic Encyclopedia of Archaeal and Bacterial Type Strains, Phase II (KMG-II): from individual species to whole genera.</title>
        <authorList>
            <person name="Goeker M."/>
        </authorList>
    </citation>
    <scope>NUCLEOTIDE SEQUENCE [LARGE SCALE GENOMIC DNA]</scope>
    <source>
        <strain evidence="2 3">DSM 6779</strain>
    </source>
</reference>
<organism evidence="2 3">
    <name type="scientific">Breznakibacter xylanolyticus</name>
    <dbReference type="NCBI Taxonomy" id="990"/>
    <lineage>
        <taxon>Bacteria</taxon>
        <taxon>Pseudomonadati</taxon>
        <taxon>Bacteroidota</taxon>
        <taxon>Bacteroidia</taxon>
        <taxon>Marinilabiliales</taxon>
        <taxon>Marinilabiliaceae</taxon>
        <taxon>Breznakibacter</taxon>
    </lineage>
</organism>
<evidence type="ECO:0000313" key="3">
    <source>
        <dbReference type="Proteomes" id="UP000249239"/>
    </source>
</evidence>
<proteinExistence type="predicted"/>
<dbReference type="Pfam" id="PF14129">
    <property type="entry name" value="DUF4296"/>
    <property type="match status" value="1"/>
</dbReference>
<comment type="caution">
    <text evidence="2">The sequence shown here is derived from an EMBL/GenBank/DDBJ whole genome shotgun (WGS) entry which is preliminary data.</text>
</comment>
<name>A0A2W7P5B4_9BACT</name>
<feature type="domain" description="DUF4296" evidence="1">
    <location>
        <begin position="33"/>
        <end position="114"/>
    </location>
</feature>
<keyword evidence="3" id="KW-1185">Reference proteome</keyword>
<evidence type="ECO:0000259" key="1">
    <source>
        <dbReference type="Pfam" id="PF14129"/>
    </source>
</evidence>
<dbReference type="AlphaFoldDB" id="A0A2W7P5B4"/>
<dbReference type="OrthoDB" id="981921at2"/>
<sequence length="265" mass="30221">MLNFMKYRNVWFVSVVVLLTVLFLGCNVKDRVPSHIPSKKEMATILADIHLVEDAMNLSNVSLRPQQLGHYKDVLERHGLSQADFDSALSWYSAHPNVYLKVYDQVIQILTQHEARLQQEITARSEAEKDSASAIKDLWTLERSFVLPLHDSLDATLPFVFAVDSLKNGKIKLSAWFTYKKDDLGKKDEMVLVTCYADSTRDTLRTGITKSYSRTNALLTKVLKQDTAVVSLEGFLLFHDKKHKRHLSIEEVSLEHIPLAPEKKP</sequence>
<evidence type="ECO:0000313" key="2">
    <source>
        <dbReference type="EMBL" id="PZX18602.1"/>
    </source>
</evidence>